<dbReference type="PROSITE" id="PS00455">
    <property type="entry name" value="AMP_BINDING"/>
    <property type="match status" value="1"/>
</dbReference>
<dbReference type="EC" id="6.2.1.1" evidence="6"/>
<dbReference type="FunFam" id="3.40.50.12780:FF:000001">
    <property type="entry name" value="Acetyl-coenzyme A synthetase"/>
    <property type="match status" value="1"/>
</dbReference>
<dbReference type="Pfam" id="PF13193">
    <property type="entry name" value="AMP-binding_C"/>
    <property type="match status" value="1"/>
</dbReference>
<dbReference type="GO" id="GO:0019427">
    <property type="term" value="P:acetyl-CoA biosynthetic process from acetate"/>
    <property type="evidence" value="ECO:0007669"/>
    <property type="project" value="UniProtKB-UniRule"/>
</dbReference>
<sequence length="631" mass="71243">MSEERLEHLLKQEIVVQPPEEFIENANVKDYEAEYRKFEKDPENFWSSIAKELFWYERWKKVLEWNYPHARWFVGAKTNITVNALDRHVKNGKRNKVAFFWEDELGNERVVTYGELYRLVNKLANALKKAGIKKGDRVVIYMPLVVEQIAAMLACARIGAIHSVVYAGFSAPALKHRIEDAEAKIIITADVTIRRGRAIPLKRIVDEAIMELSFIKQVVVLRRLEPKVDLIGEKEVDFYEFMNGCSDYCEPEVMDSEDPLFILYTSGSTGKPKGVLHTTGGYMVGTYYSMKTVFDLKDNDVYWCTADPGWITGHSYIVYGPLIAGATQVIAEGAPNYPDFGRWWRLIEKYGVNIFYTAPTAIRMFMKAGEEWPNKYDLSSLRLLGSVGEPINPEAWLWYYRVIGKERCPIIDTWWQTETGTVMITTIDSLPMKPGKAGKPVPGVVADVVDKEGNPVKADKGGFLVVKYPWPSMMRTIWKNPKRYEQYWNTIPNCYTAGDVAVKDEDGYIMILGRADDVINVSGHRIGTMEVESALVSHSAVAEAAVIGIPDPIKGEAIKAFVILKKGYSSSEELVDSLKQHVKAELGAIAVPSKIEFVGKLPKTRSGKIMRRVLKAKELGIDPGDLSTLED</sequence>
<dbReference type="Proteomes" id="UP000007102">
    <property type="component" value="Chromosome"/>
</dbReference>
<keyword evidence="11" id="KW-1185">Reference proteome</keyword>
<dbReference type="InterPro" id="IPR045851">
    <property type="entry name" value="AMP-bd_C_sf"/>
</dbReference>
<reference evidence="10 11" key="1">
    <citation type="journal article" date="2011" name="Stand. Genomic Sci.">
        <title>Complete genome sequence of the thermophilic sulfur-reducer Desulfurobacterium thermolithotrophum type strain (BSA(T)) from a deep-sea hydrothermal vent.</title>
        <authorList>
            <person name="Goker M."/>
            <person name="Daligault H."/>
            <person name="Mwirichia R."/>
            <person name="Lapidus A."/>
            <person name="Lucas S."/>
            <person name="Deshpande S."/>
            <person name="Pagani I."/>
            <person name="Tapia R."/>
            <person name="Cheng J.F."/>
            <person name="Goodwin L."/>
            <person name="Pitluck S."/>
            <person name="Liolios K."/>
            <person name="Ivanova N."/>
            <person name="Mavromatis K."/>
            <person name="Mikhailova N."/>
            <person name="Pati A."/>
            <person name="Chen A."/>
            <person name="Palaniappan K."/>
            <person name="Han C."/>
            <person name="Land M."/>
            <person name="Hauser L."/>
            <person name="Pan C."/>
            <person name="Brambilla E.M."/>
            <person name="Rohde M."/>
            <person name="Spring S."/>
            <person name="Sikorski J."/>
            <person name="Wirth R."/>
            <person name="Detter J.C."/>
            <person name="Woyke T."/>
            <person name="Bristow J."/>
            <person name="Eisen J.A."/>
            <person name="Markowitz V."/>
            <person name="Hugenholtz P."/>
            <person name="Kyrpides N.C."/>
            <person name="Klenk H.P."/>
        </authorList>
    </citation>
    <scope>NUCLEOTIDE SEQUENCE [LARGE SCALE GENOMIC DNA]</scope>
    <source>
        <strain evidence="11">DSM 11699 / BSA</strain>
    </source>
</reference>
<evidence type="ECO:0000259" key="8">
    <source>
        <dbReference type="Pfam" id="PF13193"/>
    </source>
</evidence>
<dbReference type="GO" id="GO:0005524">
    <property type="term" value="F:ATP binding"/>
    <property type="evidence" value="ECO:0007669"/>
    <property type="project" value="UniProtKB-KW"/>
</dbReference>
<organism evidence="10 11">
    <name type="scientific">Desulfurobacterium thermolithotrophum (strain DSM 11699 / BSA)</name>
    <dbReference type="NCBI Taxonomy" id="868864"/>
    <lineage>
        <taxon>Bacteria</taxon>
        <taxon>Pseudomonadati</taxon>
        <taxon>Aquificota</taxon>
        <taxon>Aquificia</taxon>
        <taxon>Desulfurobacteriales</taxon>
        <taxon>Desulfurobacteriaceae</taxon>
        <taxon>Desulfurobacterium</taxon>
    </lineage>
</organism>
<gene>
    <name evidence="10" type="ordered locus">Dester_0275</name>
</gene>
<dbReference type="Pfam" id="PF16177">
    <property type="entry name" value="ACAS_N"/>
    <property type="match status" value="1"/>
</dbReference>
<keyword evidence="2 10" id="KW-0436">Ligase</keyword>
<reference evidence="11" key="2">
    <citation type="submission" date="2011-02" db="EMBL/GenBank/DDBJ databases">
        <title>The complete genome of Desulfurobacterium thermolithotrophum DSM 11699.</title>
        <authorList>
            <consortium name="US DOE Joint Genome Institute (JGI-PGF)"/>
            <person name="Lucas S."/>
            <person name="Copeland A."/>
            <person name="Lapidus A."/>
            <person name="Bruce D."/>
            <person name="Goodwin L."/>
            <person name="Pitluck S."/>
            <person name="Kyrpides N."/>
            <person name="Mavromatis K."/>
            <person name="Pagani I."/>
            <person name="Ivanova N."/>
            <person name="Mikhailova N."/>
            <person name="Daligault H."/>
            <person name="Detter J.C."/>
            <person name="Tapia R."/>
            <person name="Han C."/>
            <person name="Land M."/>
            <person name="Hauser L."/>
            <person name="Markowitz V."/>
            <person name="Cheng J.-F."/>
            <person name="Hugenholtz P."/>
            <person name="Woyke T."/>
            <person name="Wu D."/>
            <person name="Spring S."/>
            <person name="Brambilla E."/>
            <person name="Klenk H.-P."/>
            <person name="Eisen J.A."/>
        </authorList>
    </citation>
    <scope>NUCLEOTIDE SEQUENCE [LARGE SCALE GENOMIC DNA]</scope>
    <source>
        <strain evidence="11">DSM 11699 / BSA</strain>
    </source>
</reference>
<dbReference type="GO" id="GO:0003987">
    <property type="term" value="F:acetate-CoA ligase activity"/>
    <property type="evidence" value="ECO:0007669"/>
    <property type="project" value="UniProtKB-UniRule"/>
</dbReference>
<dbReference type="FunCoup" id="F0S1S7">
    <property type="interactions" value="360"/>
</dbReference>
<evidence type="ECO:0000313" key="10">
    <source>
        <dbReference type="EMBL" id="ADY72932.1"/>
    </source>
</evidence>
<dbReference type="InterPro" id="IPR025110">
    <property type="entry name" value="AMP-bd_C"/>
</dbReference>
<dbReference type="Gene3D" id="3.30.300.30">
    <property type="match status" value="1"/>
</dbReference>
<evidence type="ECO:0000259" key="7">
    <source>
        <dbReference type="Pfam" id="PF00501"/>
    </source>
</evidence>
<dbReference type="RefSeq" id="WP_013637891.1">
    <property type="nucleotide sequence ID" value="NC_015185.1"/>
</dbReference>
<feature type="domain" description="Acetyl-coenzyme A synthetase N-terminal" evidence="9">
    <location>
        <begin position="31"/>
        <end position="84"/>
    </location>
</feature>
<dbReference type="InterPro" id="IPR032387">
    <property type="entry name" value="ACAS_N"/>
</dbReference>
<dbReference type="GO" id="GO:0016208">
    <property type="term" value="F:AMP binding"/>
    <property type="evidence" value="ECO:0007669"/>
    <property type="project" value="InterPro"/>
</dbReference>
<dbReference type="Gene3D" id="3.40.50.12780">
    <property type="entry name" value="N-terminal domain of ligase-like"/>
    <property type="match status" value="1"/>
</dbReference>
<dbReference type="InterPro" id="IPR011904">
    <property type="entry name" value="Ac_CoA_lig"/>
</dbReference>
<dbReference type="SUPFAM" id="SSF56801">
    <property type="entry name" value="Acetyl-CoA synthetase-like"/>
    <property type="match status" value="1"/>
</dbReference>
<dbReference type="InterPro" id="IPR020845">
    <property type="entry name" value="AMP-binding_CS"/>
</dbReference>
<dbReference type="Pfam" id="PF00501">
    <property type="entry name" value="AMP-binding"/>
    <property type="match status" value="1"/>
</dbReference>
<dbReference type="STRING" id="868864.Dester_0275"/>
<dbReference type="NCBIfam" id="TIGR02188">
    <property type="entry name" value="Ac_CoA_lig_AcsA"/>
    <property type="match status" value="1"/>
</dbReference>
<keyword evidence="4" id="KW-0067">ATP-binding</keyword>
<feature type="domain" description="AMP-binding enzyme C-terminal" evidence="8">
    <location>
        <begin position="530"/>
        <end position="608"/>
    </location>
</feature>
<name>F0S1S7_DESTD</name>
<comment type="similarity">
    <text evidence="1">Belongs to the ATP-dependent AMP-binding enzyme family.</text>
</comment>
<accession>F0S1S7</accession>
<proteinExistence type="inferred from homology"/>
<dbReference type="InParanoid" id="F0S1S7"/>
<evidence type="ECO:0000256" key="4">
    <source>
        <dbReference type="ARBA" id="ARBA00022840"/>
    </source>
</evidence>
<dbReference type="KEGG" id="dte:Dester_0275"/>
<protein>
    <recommendedName>
        <fullName evidence="6">Acetate--CoA ligase</fullName>
        <ecNumber evidence="6">6.2.1.1</ecNumber>
    </recommendedName>
</protein>
<dbReference type="eggNOG" id="COG0365">
    <property type="taxonomic scope" value="Bacteria"/>
</dbReference>
<dbReference type="InterPro" id="IPR000873">
    <property type="entry name" value="AMP-dep_synth/lig_dom"/>
</dbReference>
<dbReference type="GO" id="GO:0005829">
    <property type="term" value="C:cytosol"/>
    <property type="evidence" value="ECO:0007669"/>
    <property type="project" value="TreeGrafter"/>
</dbReference>
<dbReference type="PANTHER" id="PTHR24095:SF14">
    <property type="entry name" value="ACETYL-COENZYME A SYNTHETASE 1"/>
    <property type="match status" value="1"/>
</dbReference>
<keyword evidence="3" id="KW-0547">Nucleotide-binding</keyword>
<evidence type="ECO:0000313" key="11">
    <source>
        <dbReference type="Proteomes" id="UP000007102"/>
    </source>
</evidence>
<dbReference type="NCBIfam" id="NF001208">
    <property type="entry name" value="PRK00174.1"/>
    <property type="match status" value="1"/>
</dbReference>
<feature type="domain" description="AMP-dependent synthetase/ligase" evidence="7">
    <location>
        <begin position="88"/>
        <end position="478"/>
    </location>
</feature>
<dbReference type="AlphaFoldDB" id="F0S1S7"/>
<dbReference type="InterPro" id="IPR042099">
    <property type="entry name" value="ANL_N_sf"/>
</dbReference>
<dbReference type="EMBL" id="CP002543">
    <property type="protein sequence ID" value="ADY72932.1"/>
    <property type="molecule type" value="Genomic_DNA"/>
</dbReference>
<evidence type="ECO:0000256" key="1">
    <source>
        <dbReference type="ARBA" id="ARBA00006432"/>
    </source>
</evidence>
<dbReference type="CDD" id="cd05966">
    <property type="entry name" value="ACS"/>
    <property type="match status" value="1"/>
</dbReference>
<dbReference type="PANTHER" id="PTHR24095">
    <property type="entry name" value="ACETYL-COENZYME A SYNTHETASE"/>
    <property type="match status" value="1"/>
</dbReference>
<evidence type="ECO:0000256" key="3">
    <source>
        <dbReference type="ARBA" id="ARBA00022741"/>
    </source>
</evidence>
<evidence type="ECO:0000256" key="5">
    <source>
        <dbReference type="ARBA" id="ARBA00022990"/>
    </source>
</evidence>
<evidence type="ECO:0000256" key="2">
    <source>
        <dbReference type="ARBA" id="ARBA00022598"/>
    </source>
</evidence>
<keyword evidence="5" id="KW-0007">Acetylation</keyword>
<dbReference type="HOGENOM" id="CLU_000022_3_6_0"/>
<evidence type="ECO:0000259" key="9">
    <source>
        <dbReference type="Pfam" id="PF16177"/>
    </source>
</evidence>
<dbReference type="OrthoDB" id="9778383at2"/>
<evidence type="ECO:0000256" key="6">
    <source>
        <dbReference type="NCBIfam" id="TIGR02188"/>
    </source>
</evidence>